<name>A0AAP0EK33_9MAGN</name>
<dbReference type="AlphaFoldDB" id="A0AAP0EK33"/>
<evidence type="ECO:0000313" key="3">
    <source>
        <dbReference type="Proteomes" id="UP001419268"/>
    </source>
</evidence>
<dbReference type="Proteomes" id="UP001419268">
    <property type="component" value="Unassembled WGS sequence"/>
</dbReference>
<feature type="compositionally biased region" description="Polar residues" evidence="1">
    <location>
        <begin position="41"/>
        <end position="51"/>
    </location>
</feature>
<evidence type="ECO:0000256" key="1">
    <source>
        <dbReference type="SAM" id="MobiDB-lite"/>
    </source>
</evidence>
<sequence length="66" mass="7423">MPVKDILIWRAAMGTPPIHEGTQLLRSQSHLPRAPKIEARNPQNTPHSNRGTPPPHHRPLERAILS</sequence>
<dbReference type="EMBL" id="JBBNAG010000011">
    <property type="protein sequence ID" value="KAK9094945.1"/>
    <property type="molecule type" value="Genomic_DNA"/>
</dbReference>
<comment type="caution">
    <text evidence="2">The sequence shown here is derived from an EMBL/GenBank/DDBJ whole genome shotgun (WGS) entry which is preliminary data.</text>
</comment>
<accession>A0AAP0EK33</accession>
<reference evidence="2 3" key="1">
    <citation type="submission" date="2024-01" db="EMBL/GenBank/DDBJ databases">
        <title>Genome assemblies of Stephania.</title>
        <authorList>
            <person name="Yang L."/>
        </authorList>
    </citation>
    <scope>NUCLEOTIDE SEQUENCE [LARGE SCALE GENOMIC DNA]</scope>
    <source>
        <strain evidence="2">JXDWG</strain>
        <tissue evidence="2">Leaf</tissue>
    </source>
</reference>
<gene>
    <name evidence="2" type="ORF">Scep_026414</name>
</gene>
<proteinExistence type="predicted"/>
<keyword evidence="3" id="KW-1185">Reference proteome</keyword>
<evidence type="ECO:0000313" key="2">
    <source>
        <dbReference type="EMBL" id="KAK9094945.1"/>
    </source>
</evidence>
<protein>
    <submittedName>
        <fullName evidence="2">Uncharacterized protein</fullName>
    </submittedName>
</protein>
<organism evidence="2 3">
    <name type="scientific">Stephania cephalantha</name>
    <dbReference type="NCBI Taxonomy" id="152367"/>
    <lineage>
        <taxon>Eukaryota</taxon>
        <taxon>Viridiplantae</taxon>
        <taxon>Streptophyta</taxon>
        <taxon>Embryophyta</taxon>
        <taxon>Tracheophyta</taxon>
        <taxon>Spermatophyta</taxon>
        <taxon>Magnoliopsida</taxon>
        <taxon>Ranunculales</taxon>
        <taxon>Menispermaceae</taxon>
        <taxon>Menispermoideae</taxon>
        <taxon>Cissampelideae</taxon>
        <taxon>Stephania</taxon>
    </lineage>
</organism>
<feature type="region of interest" description="Disordered" evidence="1">
    <location>
        <begin position="19"/>
        <end position="66"/>
    </location>
</feature>